<reference evidence="2 3" key="2">
    <citation type="submission" date="2018-11" db="EMBL/GenBank/DDBJ databases">
        <authorList>
            <consortium name="Pathogen Informatics"/>
        </authorList>
    </citation>
    <scope>NUCLEOTIDE SEQUENCE [LARGE SCALE GENOMIC DNA]</scope>
</reference>
<dbReference type="PANTHER" id="PTHR22692">
    <property type="entry name" value="MYOSIN VII, XV"/>
    <property type="match status" value="1"/>
</dbReference>
<dbReference type="GO" id="GO:0005856">
    <property type="term" value="C:cytoskeleton"/>
    <property type="evidence" value="ECO:0007669"/>
    <property type="project" value="InterPro"/>
</dbReference>
<sequence length="208" mass="24319">MNRQVALTRHSLVNPEYTLERFAADNFRSPAPRPQGLGESFYEQLAPLNLWSYGREPLKLPLLKVHSRFENVLIGRKLLTKKCSVRFSKLQGKAEPSQAAVKGYLAILKYMGDYPCRRIFLITELTDKVFKGAFKYQILRDEIYCQLMKQLTHNYNTISLERGWELMWLCTGIFAPSQSLLKEVQLFLRTRTHPLASHCFTRLHRIQR</sequence>
<dbReference type="PANTHER" id="PTHR22692:SF33">
    <property type="entry name" value="MYOSIN"/>
    <property type="match status" value="1"/>
</dbReference>
<dbReference type="InterPro" id="IPR038185">
    <property type="entry name" value="MyTH4_dom_sf"/>
</dbReference>
<reference evidence="4" key="1">
    <citation type="submission" date="2016-06" db="UniProtKB">
        <authorList>
            <consortium name="WormBaseParasite"/>
        </authorList>
    </citation>
    <scope>IDENTIFICATION</scope>
</reference>
<dbReference type="InterPro" id="IPR051567">
    <property type="entry name" value="Unconventional_Myosin_ATPase"/>
</dbReference>
<dbReference type="WBParaSite" id="GPUH_0000925801-mRNA-1">
    <property type="protein sequence ID" value="GPUH_0000925801-mRNA-1"/>
    <property type="gene ID" value="GPUH_0000925801"/>
</dbReference>
<evidence type="ECO:0000259" key="1">
    <source>
        <dbReference type="PROSITE" id="PS51016"/>
    </source>
</evidence>
<dbReference type="InterPro" id="IPR000857">
    <property type="entry name" value="MyTH4_dom"/>
</dbReference>
<dbReference type="Gene3D" id="1.25.40.530">
    <property type="entry name" value="MyTH4 domain"/>
    <property type="match status" value="1"/>
</dbReference>
<proteinExistence type="predicted"/>
<name>A0A183DKK6_9BILA</name>
<evidence type="ECO:0000313" key="3">
    <source>
        <dbReference type="Proteomes" id="UP000271098"/>
    </source>
</evidence>
<protein>
    <submittedName>
        <fullName evidence="4">MyTH4 domain-containing protein</fullName>
    </submittedName>
</protein>
<evidence type="ECO:0000313" key="4">
    <source>
        <dbReference type="WBParaSite" id="GPUH_0000925801-mRNA-1"/>
    </source>
</evidence>
<dbReference type="SMART" id="SM00139">
    <property type="entry name" value="MyTH4"/>
    <property type="match status" value="1"/>
</dbReference>
<evidence type="ECO:0000313" key="2">
    <source>
        <dbReference type="EMBL" id="VDK69866.1"/>
    </source>
</evidence>
<dbReference type="AlphaFoldDB" id="A0A183DKK6"/>
<organism evidence="4">
    <name type="scientific">Gongylonema pulchrum</name>
    <dbReference type="NCBI Taxonomy" id="637853"/>
    <lineage>
        <taxon>Eukaryota</taxon>
        <taxon>Metazoa</taxon>
        <taxon>Ecdysozoa</taxon>
        <taxon>Nematoda</taxon>
        <taxon>Chromadorea</taxon>
        <taxon>Rhabditida</taxon>
        <taxon>Spirurina</taxon>
        <taxon>Spiruromorpha</taxon>
        <taxon>Spiruroidea</taxon>
        <taxon>Gongylonematidae</taxon>
        <taxon>Gongylonema</taxon>
    </lineage>
</organism>
<dbReference type="Proteomes" id="UP000271098">
    <property type="component" value="Unassembled WGS sequence"/>
</dbReference>
<gene>
    <name evidence="2" type="ORF">GPUH_LOCUS9248</name>
</gene>
<accession>A0A183DKK6</accession>
<dbReference type="PROSITE" id="PS51016">
    <property type="entry name" value="MYTH4"/>
    <property type="match status" value="1"/>
</dbReference>
<dbReference type="OrthoDB" id="6108017at2759"/>
<keyword evidence="3" id="KW-1185">Reference proteome</keyword>
<feature type="domain" description="MyTH4" evidence="1">
    <location>
        <begin position="53"/>
        <end position="208"/>
    </location>
</feature>
<dbReference type="EMBL" id="UYRT01029485">
    <property type="protein sequence ID" value="VDK69866.1"/>
    <property type="molecule type" value="Genomic_DNA"/>
</dbReference>
<dbReference type="Pfam" id="PF00784">
    <property type="entry name" value="MyTH4"/>
    <property type="match status" value="1"/>
</dbReference>